<dbReference type="EMBL" id="JACOOO010000025">
    <property type="protein sequence ID" value="MBC5629622.1"/>
    <property type="molecule type" value="Genomic_DNA"/>
</dbReference>
<evidence type="ECO:0000256" key="12">
    <source>
        <dbReference type="HAMAP-Rule" id="MF_01916"/>
    </source>
</evidence>
<dbReference type="InterPro" id="IPR030874">
    <property type="entry name" value="Cardiolipin_synth_Firmi"/>
</dbReference>
<keyword evidence="8 12" id="KW-0443">Lipid metabolism</keyword>
<feature type="domain" description="PLD phosphodiesterase" evidence="14">
    <location>
        <begin position="392"/>
        <end position="419"/>
    </location>
</feature>
<feature type="active site" evidence="12">
    <location>
        <position position="223"/>
    </location>
</feature>
<keyword evidence="6" id="KW-0677">Repeat</keyword>
<comment type="similarity">
    <text evidence="12">Belongs to the phospholipase D family. Cardiolipin synthase subfamily.</text>
</comment>
<keyword evidence="2 12" id="KW-1003">Cell membrane</keyword>
<dbReference type="InterPro" id="IPR025202">
    <property type="entry name" value="PLD-like_dom"/>
</dbReference>
<evidence type="ECO:0000256" key="7">
    <source>
        <dbReference type="ARBA" id="ARBA00022989"/>
    </source>
</evidence>
<dbReference type="EC" id="2.7.8.-" evidence="12 13"/>
<comment type="subcellular location">
    <subcellularLocation>
        <location evidence="1 12">Cell membrane</location>
        <topology evidence="1 12">Multi-pass membrane protein</topology>
    </subcellularLocation>
</comment>
<evidence type="ECO:0000256" key="9">
    <source>
        <dbReference type="ARBA" id="ARBA00023136"/>
    </source>
</evidence>
<accession>A0ABR7DEQ2</accession>
<evidence type="ECO:0000256" key="13">
    <source>
        <dbReference type="NCBIfam" id="TIGR04265"/>
    </source>
</evidence>
<feature type="active site" evidence="12">
    <location>
        <position position="216"/>
    </location>
</feature>
<dbReference type="PANTHER" id="PTHR21248">
    <property type="entry name" value="CARDIOLIPIN SYNTHASE"/>
    <property type="match status" value="1"/>
</dbReference>
<evidence type="ECO:0000256" key="8">
    <source>
        <dbReference type="ARBA" id="ARBA00023098"/>
    </source>
</evidence>
<dbReference type="CDD" id="cd09112">
    <property type="entry name" value="PLDc_CLS_2"/>
    <property type="match status" value="1"/>
</dbReference>
<organism evidence="15 16">
    <name type="scientific">Clostridium hominis</name>
    <dbReference type="NCBI Taxonomy" id="2763036"/>
    <lineage>
        <taxon>Bacteria</taxon>
        <taxon>Bacillati</taxon>
        <taxon>Bacillota</taxon>
        <taxon>Clostridia</taxon>
        <taxon>Eubacteriales</taxon>
        <taxon>Clostridiaceae</taxon>
        <taxon>Clostridium</taxon>
    </lineage>
</organism>
<evidence type="ECO:0000313" key="15">
    <source>
        <dbReference type="EMBL" id="MBC5629622.1"/>
    </source>
</evidence>
<dbReference type="Pfam" id="PF13091">
    <property type="entry name" value="PLDc_2"/>
    <property type="match status" value="2"/>
</dbReference>
<evidence type="ECO:0000259" key="14">
    <source>
        <dbReference type="PROSITE" id="PS50035"/>
    </source>
</evidence>
<dbReference type="SMART" id="SM00155">
    <property type="entry name" value="PLDc"/>
    <property type="match status" value="2"/>
</dbReference>
<feature type="active site" evidence="12">
    <location>
        <position position="404"/>
    </location>
</feature>
<name>A0ABR7DEQ2_9CLOT</name>
<comment type="function">
    <text evidence="12">Catalyzes the reversible phosphatidyl group transfer from one phosphatidylglycerol molecule to another to form cardiolipin (CL) (diphosphatidylglycerol) and glycerol.</text>
</comment>
<keyword evidence="10 12" id="KW-0594">Phospholipid biosynthesis</keyword>
<feature type="active site" evidence="12">
    <location>
        <position position="397"/>
    </location>
</feature>
<protein>
    <recommendedName>
        <fullName evidence="12 13">Cardiolipin synthase</fullName>
        <shortName evidence="12">CL synthase</shortName>
        <ecNumber evidence="12 13">2.7.8.-</ecNumber>
    </recommendedName>
</protein>
<keyword evidence="7 12" id="KW-1133">Transmembrane helix</keyword>
<gene>
    <name evidence="15" type="primary">cls</name>
    <name evidence="15" type="ORF">H8S20_12050</name>
</gene>
<dbReference type="InterPro" id="IPR001736">
    <property type="entry name" value="PLipase_D/transphosphatidylase"/>
</dbReference>
<dbReference type="HAMAP" id="MF_01916">
    <property type="entry name" value="Cardiolipin_synth_Cls"/>
    <property type="match status" value="1"/>
</dbReference>
<evidence type="ECO:0000256" key="11">
    <source>
        <dbReference type="ARBA" id="ARBA00023264"/>
    </source>
</evidence>
<keyword evidence="9 12" id="KW-0472">Membrane</keyword>
<dbReference type="SUPFAM" id="SSF56024">
    <property type="entry name" value="Phospholipase D/nuclease"/>
    <property type="match status" value="2"/>
</dbReference>
<feature type="domain" description="PLD phosphodiesterase" evidence="14">
    <location>
        <begin position="211"/>
        <end position="238"/>
    </location>
</feature>
<evidence type="ECO:0000256" key="3">
    <source>
        <dbReference type="ARBA" id="ARBA00022516"/>
    </source>
</evidence>
<dbReference type="PANTHER" id="PTHR21248:SF22">
    <property type="entry name" value="PHOSPHOLIPASE D"/>
    <property type="match status" value="1"/>
</dbReference>
<evidence type="ECO:0000256" key="4">
    <source>
        <dbReference type="ARBA" id="ARBA00022679"/>
    </source>
</evidence>
<keyword evidence="3 12" id="KW-0444">Lipid biosynthesis</keyword>
<dbReference type="NCBIfam" id="TIGR04265">
    <property type="entry name" value="bac_cardiolipin"/>
    <property type="match status" value="1"/>
</dbReference>
<reference evidence="15 16" key="1">
    <citation type="submission" date="2020-08" db="EMBL/GenBank/DDBJ databases">
        <title>Genome public.</title>
        <authorList>
            <person name="Liu C."/>
            <person name="Sun Q."/>
        </authorList>
    </citation>
    <scope>NUCLEOTIDE SEQUENCE [LARGE SCALE GENOMIC DNA]</scope>
    <source>
        <strain evidence="15 16">NSJ-6</strain>
    </source>
</reference>
<feature type="transmembrane region" description="Helical" evidence="12">
    <location>
        <begin position="31"/>
        <end position="52"/>
    </location>
</feature>
<keyword evidence="5 12" id="KW-0812">Transmembrane</keyword>
<feature type="active site" evidence="12">
    <location>
        <position position="218"/>
    </location>
</feature>
<dbReference type="Proteomes" id="UP000596929">
    <property type="component" value="Unassembled WGS sequence"/>
</dbReference>
<evidence type="ECO:0000313" key="16">
    <source>
        <dbReference type="Proteomes" id="UP000596929"/>
    </source>
</evidence>
<dbReference type="InterPro" id="IPR027379">
    <property type="entry name" value="CLS_N"/>
</dbReference>
<keyword evidence="4 12" id="KW-0808">Transferase</keyword>
<dbReference type="CDD" id="cd09110">
    <property type="entry name" value="PLDc_CLS_1"/>
    <property type="match status" value="1"/>
</dbReference>
<dbReference type="RefSeq" id="WP_186860281.1">
    <property type="nucleotide sequence ID" value="NZ_JACOOO010000025.1"/>
</dbReference>
<dbReference type="PROSITE" id="PS50035">
    <property type="entry name" value="PLD"/>
    <property type="match status" value="2"/>
</dbReference>
<dbReference type="Pfam" id="PF13396">
    <property type="entry name" value="PLDc_N"/>
    <property type="match status" value="1"/>
</dbReference>
<dbReference type="InterPro" id="IPR022924">
    <property type="entry name" value="Cardiolipin_synthase"/>
</dbReference>
<comment type="caution">
    <text evidence="15">The sequence shown here is derived from an EMBL/GenBank/DDBJ whole genome shotgun (WGS) entry which is preliminary data.</text>
</comment>
<sequence length="479" mass="55385">MFKFFTILIHLINFFTIVYMVFKEKRPANSIIAWTLILYLAPFLGFIAFLLVGRRLNNANMFGVKDSEIKIFKIYNDYIKEREVLKSTNKNLKNLDMIISLEAIDFSPYRDDNNIELFSDGNIFFEELLDSLRKAKKSINIQFYIFKSDDIGSKILDILEEKARSGVEVRFLYDSVGSRSLNKAKVRTLVEAGGKVGEFFPSWLKIINLNMNFRNHRKIVVVDNKLGFVGGFNVGDEYLGKNKKFGYWRDTHIKFEGSAVKDLNLRFLADWRYATKEVIDLEKILVLDQTELRPANDGMQIISSGPNLSDNYEIKLGYLKMIQKAKDYIYIQSPYLIIDKSISDSLKLAALSGVDVKIMIPGKGDHPFVYWANLFYAGELLNSNIKIYHYDKNAFLHAKTVVIDDEICSVGTANMDTRSFELNFEVNAFIYSEKIAKEQKREFEKDIFKSTQLTLETYNNRGRYVKTKEAFSKLFSSVL</sequence>
<evidence type="ECO:0000256" key="2">
    <source>
        <dbReference type="ARBA" id="ARBA00022475"/>
    </source>
</evidence>
<evidence type="ECO:0000256" key="5">
    <source>
        <dbReference type="ARBA" id="ARBA00022692"/>
    </source>
</evidence>
<proteinExistence type="inferred from homology"/>
<feature type="active site" evidence="12">
    <location>
        <position position="399"/>
    </location>
</feature>
<comment type="catalytic activity">
    <reaction evidence="12">
        <text>2 a 1,2-diacyl-sn-glycero-3-phospho-(1'-sn-glycerol) = a cardiolipin + glycerol</text>
        <dbReference type="Rhea" id="RHEA:31451"/>
        <dbReference type="ChEBI" id="CHEBI:17754"/>
        <dbReference type="ChEBI" id="CHEBI:62237"/>
        <dbReference type="ChEBI" id="CHEBI:64716"/>
    </reaction>
</comment>
<feature type="transmembrane region" description="Helical" evidence="12">
    <location>
        <begin position="6"/>
        <end position="22"/>
    </location>
</feature>
<keyword evidence="11 12" id="KW-1208">Phospholipid metabolism</keyword>
<evidence type="ECO:0000256" key="10">
    <source>
        <dbReference type="ARBA" id="ARBA00023209"/>
    </source>
</evidence>
<dbReference type="Gene3D" id="3.30.870.10">
    <property type="entry name" value="Endonuclease Chain A"/>
    <property type="match status" value="2"/>
</dbReference>
<keyword evidence="16" id="KW-1185">Reference proteome</keyword>
<evidence type="ECO:0000256" key="1">
    <source>
        <dbReference type="ARBA" id="ARBA00004651"/>
    </source>
</evidence>
<evidence type="ECO:0000256" key="6">
    <source>
        <dbReference type="ARBA" id="ARBA00022737"/>
    </source>
</evidence>